<feature type="compositionally biased region" description="Basic and acidic residues" evidence="1">
    <location>
        <begin position="116"/>
        <end position="130"/>
    </location>
</feature>
<protein>
    <submittedName>
        <fullName evidence="3">Uncharacterized protein</fullName>
    </submittedName>
</protein>
<gene>
    <name evidence="3" type="ORF">GCM10022409_28380</name>
</gene>
<dbReference type="EMBL" id="BAABDK010000022">
    <property type="protein sequence ID" value="GAA4040724.1"/>
    <property type="molecule type" value="Genomic_DNA"/>
</dbReference>
<accession>A0ABP7UFD3</accession>
<feature type="compositionally biased region" description="Polar residues" evidence="1">
    <location>
        <begin position="59"/>
        <end position="76"/>
    </location>
</feature>
<sequence length="150" mass="16248">MRINSKPAVYSEAAGFFIPLTFPAMNYSLLLAGLLFAATAQAQTIPFDPTAPVRGGSQGQTTIPPVNPALNQSTIQGPPDVQRTPTNRDAQPSRQLDDRGFSPAATPETSPNTVPDVREQPIIRDRRPRQSTDIVPSRSRKSNSSNVRPN</sequence>
<feature type="region of interest" description="Disordered" evidence="1">
    <location>
        <begin position="48"/>
        <end position="150"/>
    </location>
</feature>
<evidence type="ECO:0000313" key="3">
    <source>
        <dbReference type="EMBL" id="GAA4040724.1"/>
    </source>
</evidence>
<dbReference type="Proteomes" id="UP001501469">
    <property type="component" value="Unassembled WGS sequence"/>
</dbReference>
<reference evidence="4" key="1">
    <citation type="journal article" date="2019" name="Int. J. Syst. Evol. Microbiol.">
        <title>The Global Catalogue of Microorganisms (GCM) 10K type strain sequencing project: providing services to taxonomists for standard genome sequencing and annotation.</title>
        <authorList>
            <consortium name="The Broad Institute Genomics Platform"/>
            <consortium name="The Broad Institute Genome Sequencing Center for Infectious Disease"/>
            <person name="Wu L."/>
            <person name="Ma J."/>
        </authorList>
    </citation>
    <scope>NUCLEOTIDE SEQUENCE [LARGE SCALE GENOMIC DNA]</scope>
    <source>
        <strain evidence="4">JCM 17225</strain>
    </source>
</reference>
<name>A0ABP7UFD3_9BACT</name>
<feature type="signal peptide" evidence="2">
    <location>
        <begin position="1"/>
        <end position="42"/>
    </location>
</feature>
<feature type="chain" id="PRO_5045751349" evidence="2">
    <location>
        <begin position="43"/>
        <end position="150"/>
    </location>
</feature>
<evidence type="ECO:0000256" key="1">
    <source>
        <dbReference type="SAM" id="MobiDB-lite"/>
    </source>
</evidence>
<organism evidence="3 4">
    <name type="scientific">Hymenobacter glaciei</name>
    <dbReference type="NCBI Taxonomy" id="877209"/>
    <lineage>
        <taxon>Bacteria</taxon>
        <taxon>Pseudomonadati</taxon>
        <taxon>Bacteroidota</taxon>
        <taxon>Cytophagia</taxon>
        <taxon>Cytophagales</taxon>
        <taxon>Hymenobacteraceae</taxon>
        <taxon>Hymenobacter</taxon>
    </lineage>
</organism>
<keyword evidence="2" id="KW-0732">Signal</keyword>
<keyword evidence="4" id="KW-1185">Reference proteome</keyword>
<evidence type="ECO:0000313" key="4">
    <source>
        <dbReference type="Proteomes" id="UP001501469"/>
    </source>
</evidence>
<evidence type="ECO:0000256" key="2">
    <source>
        <dbReference type="SAM" id="SignalP"/>
    </source>
</evidence>
<comment type="caution">
    <text evidence="3">The sequence shown here is derived from an EMBL/GenBank/DDBJ whole genome shotgun (WGS) entry which is preliminary data.</text>
</comment>
<proteinExistence type="predicted"/>
<feature type="compositionally biased region" description="Polar residues" evidence="1">
    <location>
        <begin position="83"/>
        <end position="94"/>
    </location>
</feature>